<evidence type="ECO:0000259" key="1">
    <source>
        <dbReference type="Pfam" id="PF03258"/>
    </source>
</evidence>
<keyword evidence="4" id="KW-1185">Reference proteome</keyword>
<dbReference type="KEGG" id="vg:16489452"/>
<dbReference type="Pfam" id="PF25298">
    <property type="entry name" value="Baculo_FP_2nd"/>
    <property type="match status" value="1"/>
</dbReference>
<feature type="domain" description="FP protein N-terminal" evidence="1">
    <location>
        <begin position="43"/>
        <end position="129"/>
    </location>
</feature>
<name>S5N981_9ABAC</name>
<evidence type="ECO:0000259" key="2">
    <source>
        <dbReference type="Pfam" id="PF25298"/>
    </source>
</evidence>
<organism evidence="3 4">
    <name type="scientific">Hemileuca sp. nucleopolyhedrovirus</name>
    <dbReference type="NCBI Taxonomy" id="1367203"/>
    <lineage>
        <taxon>Viruses</taxon>
        <taxon>Viruses incertae sedis</taxon>
        <taxon>Naldaviricetes</taxon>
        <taxon>Lefavirales</taxon>
        <taxon>Baculoviridae</taxon>
        <taxon>Alphabaculovirus</taxon>
        <taxon>Alphabaculovirus heleucae</taxon>
        <taxon>Hemileuca species nucleopolyhedrovirus</taxon>
    </lineage>
</organism>
<sequence length="203" mass="23637">METDLINVPILKNLIKNEIDRNVNENIYLLNNKLKKLENSELNCSVEIYGIHDTRLVDKRVRQYYVKKICGLLSLNYKSVVDSEFNKNHIRLKLTDAATAREWQAKSCKTRLKNYDLDVNFDGPVKIFVAASDEHKQLLKKTRDALLTNYKYVSLCRTGVMVRENDTSKIYIVKNENDIYDLLIKSNNAKFLKNDINCDSEII</sequence>
<dbReference type="InterPro" id="IPR057251">
    <property type="entry name" value="FP_C"/>
</dbReference>
<gene>
    <name evidence="3" type="ORF">Hesp050</name>
</gene>
<dbReference type="Proteomes" id="UP000203768">
    <property type="component" value="Segment"/>
</dbReference>
<proteinExistence type="predicted"/>
<protein>
    <submittedName>
        <fullName evidence="3">Few polyhedra</fullName>
    </submittedName>
</protein>
<dbReference type="RefSeq" id="YP_008378266.1">
    <property type="nucleotide sequence ID" value="NC_021923.1"/>
</dbReference>
<dbReference type="EMBL" id="KF158713">
    <property type="protein sequence ID" value="AGR56802.1"/>
    <property type="molecule type" value="Genomic_DNA"/>
</dbReference>
<reference evidence="3 4" key="1">
    <citation type="journal article" date="2013" name="Virus Genes">
        <title>The genome of a baculovirus isolated from Hemileuca sp. encodes a serpin ortholog.</title>
        <authorList>
            <person name="Rohrmann G.F."/>
            <person name="Erlandson M.A."/>
            <person name="Theilmann D.A."/>
        </authorList>
    </citation>
    <scope>NUCLEOTIDE SEQUENCE [LARGE SCALE GENOMIC DNA]</scope>
</reference>
<dbReference type="Pfam" id="PF03258">
    <property type="entry name" value="Baculo_FP"/>
    <property type="match status" value="1"/>
</dbReference>
<dbReference type="InterPro" id="IPR004941">
    <property type="entry name" value="FP_N"/>
</dbReference>
<accession>S5N981</accession>
<dbReference type="OrthoDB" id="15947at10239"/>
<feature type="domain" description="FP protein C-terminal" evidence="2">
    <location>
        <begin position="134"/>
        <end position="182"/>
    </location>
</feature>
<evidence type="ECO:0000313" key="3">
    <source>
        <dbReference type="EMBL" id="AGR56802.1"/>
    </source>
</evidence>
<evidence type="ECO:0000313" key="4">
    <source>
        <dbReference type="Proteomes" id="UP000203768"/>
    </source>
</evidence>
<dbReference type="GeneID" id="16489452"/>